<proteinExistence type="predicted"/>
<protein>
    <recommendedName>
        <fullName evidence="1">LUD domain-containing protein</fullName>
    </recommendedName>
</protein>
<name>A0A3D5QD95_FLESI</name>
<dbReference type="InterPro" id="IPR003741">
    <property type="entry name" value="LUD_dom"/>
</dbReference>
<dbReference type="InterPro" id="IPR024185">
    <property type="entry name" value="FTHF_cligase-like_sf"/>
</dbReference>
<dbReference type="Proteomes" id="UP000262325">
    <property type="component" value="Unassembled WGS sequence"/>
</dbReference>
<dbReference type="SUPFAM" id="SSF100950">
    <property type="entry name" value="NagB/RpiA/CoA transferase-like"/>
    <property type="match status" value="1"/>
</dbReference>
<evidence type="ECO:0000313" key="2">
    <source>
        <dbReference type="EMBL" id="HCW93825.1"/>
    </source>
</evidence>
<evidence type="ECO:0000313" key="3">
    <source>
        <dbReference type="Proteomes" id="UP000262325"/>
    </source>
</evidence>
<dbReference type="PANTHER" id="PTHR43682:SF1">
    <property type="entry name" value="LACTATE UTILIZATION PROTEIN C"/>
    <property type="match status" value="1"/>
</dbReference>
<dbReference type="AlphaFoldDB" id="A0A3D5QD95"/>
<gene>
    <name evidence="2" type="ORF">DHM44_09105</name>
</gene>
<evidence type="ECO:0000259" key="1">
    <source>
        <dbReference type="Pfam" id="PF02589"/>
    </source>
</evidence>
<dbReference type="Pfam" id="PF02589">
    <property type="entry name" value="LUD_dom"/>
    <property type="match status" value="1"/>
</dbReference>
<reference evidence="2 3" key="1">
    <citation type="journal article" date="2018" name="Nat. Biotechnol.">
        <title>A standardized bacterial taxonomy based on genome phylogeny substantially revises the tree of life.</title>
        <authorList>
            <person name="Parks D.H."/>
            <person name="Chuvochina M."/>
            <person name="Waite D.W."/>
            <person name="Rinke C."/>
            <person name="Skarshewski A."/>
            <person name="Chaumeil P.A."/>
            <person name="Hugenholtz P."/>
        </authorList>
    </citation>
    <scope>NUCLEOTIDE SEQUENCE [LARGE SCALE GENOMIC DNA]</scope>
    <source>
        <strain evidence="2">UBA8672</strain>
    </source>
</reference>
<feature type="domain" description="LUD" evidence="1">
    <location>
        <begin position="62"/>
        <end position="154"/>
    </location>
</feature>
<accession>A0A3D5QD95</accession>
<sequence>MPNSKLDQFIKNSQAVENENFCLSKNDLLKSLDEVPFVHLPSFEQYKRCEIDKNGISTACIEADWGVANSGTVVIDSSKEEIRLASSLAEHLQVVLLKSKLVNTIFDIKDYMKKQTEKDNAYIAFITGASRTADIERILTIGVHGPVKMTVFIIKDL</sequence>
<dbReference type="PANTHER" id="PTHR43682">
    <property type="entry name" value="LACTATE UTILIZATION PROTEIN C"/>
    <property type="match status" value="1"/>
</dbReference>
<organism evidence="2 3">
    <name type="scientific">Flexistipes sinusarabici</name>
    <dbReference type="NCBI Taxonomy" id="2352"/>
    <lineage>
        <taxon>Bacteria</taxon>
        <taxon>Pseudomonadati</taxon>
        <taxon>Deferribacterota</taxon>
        <taxon>Deferribacteres</taxon>
        <taxon>Deferribacterales</taxon>
        <taxon>Flexistipitaceae</taxon>
        <taxon>Flexistipes</taxon>
    </lineage>
</organism>
<dbReference type="Gene3D" id="3.40.50.10420">
    <property type="entry name" value="NagB/RpiA/CoA transferase-like"/>
    <property type="match status" value="1"/>
</dbReference>
<dbReference type="EMBL" id="DPPF01000189">
    <property type="protein sequence ID" value="HCW93825.1"/>
    <property type="molecule type" value="Genomic_DNA"/>
</dbReference>
<dbReference type="InterPro" id="IPR037171">
    <property type="entry name" value="NagB/RpiA_transferase-like"/>
</dbReference>
<comment type="caution">
    <text evidence="2">The sequence shown here is derived from an EMBL/GenBank/DDBJ whole genome shotgun (WGS) entry which is preliminary data.</text>
</comment>